<feature type="transmembrane region" description="Helical" evidence="1">
    <location>
        <begin position="42"/>
        <end position="63"/>
    </location>
</feature>
<name>A0ABP7JYA1_9RHOB</name>
<organism evidence="2 3">
    <name type="scientific">Celeribacter arenosi</name>
    <dbReference type="NCBI Taxonomy" id="792649"/>
    <lineage>
        <taxon>Bacteria</taxon>
        <taxon>Pseudomonadati</taxon>
        <taxon>Pseudomonadota</taxon>
        <taxon>Alphaproteobacteria</taxon>
        <taxon>Rhodobacterales</taxon>
        <taxon>Roseobacteraceae</taxon>
        <taxon>Celeribacter</taxon>
    </lineage>
</organism>
<evidence type="ECO:0000313" key="2">
    <source>
        <dbReference type="EMBL" id="GAA3859460.1"/>
    </source>
</evidence>
<comment type="caution">
    <text evidence="2">The sequence shown here is derived from an EMBL/GenBank/DDBJ whole genome shotgun (WGS) entry which is preliminary data.</text>
</comment>
<proteinExistence type="predicted"/>
<dbReference type="EMBL" id="BAABDF010000003">
    <property type="protein sequence ID" value="GAA3859460.1"/>
    <property type="molecule type" value="Genomic_DNA"/>
</dbReference>
<evidence type="ECO:0000313" key="3">
    <source>
        <dbReference type="Proteomes" id="UP001399917"/>
    </source>
</evidence>
<dbReference type="RefSeq" id="WP_344843728.1">
    <property type="nucleotide sequence ID" value="NZ_BAABDF010000003.1"/>
</dbReference>
<keyword evidence="1" id="KW-0812">Transmembrane</keyword>
<gene>
    <name evidence="2" type="ORF">GCM10022404_07820</name>
</gene>
<accession>A0ABP7JYA1</accession>
<feature type="transmembrane region" description="Helical" evidence="1">
    <location>
        <begin position="6"/>
        <end position="30"/>
    </location>
</feature>
<protein>
    <recommendedName>
        <fullName evidence="4">Phospholipase_D-nuclease N-terminal</fullName>
    </recommendedName>
</protein>
<evidence type="ECO:0000256" key="1">
    <source>
        <dbReference type="SAM" id="Phobius"/>
    </source>
</evidence>
<keyword evidence="1" id="KW-1133">Transmembrane helix</keyword>
<keyword evidence="3" id="KW-1185">Reference proteome</keyword>
<dbReference type="Proteomes" id="UP001399917">
    <property type="component" value="Unassembled WGS sequence"/>
</dbReference>
<evidence type="ECO:0008006" key="4">
    <source>
        <dbReference type="Google" id="ProtNLM"/>
    </source>
</evidence>
<keyword evidence="1" id="KW-0472">Membrane</keyword>
<sequence length="80" mass="9117">MLESIFGTVFVLAILAASLFITYWLFVIVADMAKARGQSRTLWWFISLIITPITAMIVLWLFFERTEDAPPPVRFTPPAP</sequence>
<reference evidence="3" key="1">
    <citation type="journal article" date="2019" name="Int. J. Syst. Evol. Microbiol.">
        <title>The Global Catalogue of Microorganisms (GCM) 10K type strain sequencing project: providing services to taxonomists for standard genome sequencing and annotation.</title>
        <authorList>
            <consortium name="The Broad Institute Genomics Platform"/>
            <consortium name="The Broad Institute Genome Sequencing Center for Infectious Disease"/>
            <person name="Wu L."/>
            <person name="Ma J."/>
        </authorList>
    </citation>
    <scope>NUCLEOTIDE SEQUENCE [LARGE SCALE GENOMIC DNA]</scope>
    <source>
        <strain evidence="3">JCM 17190</strain>
    </source>
</reference>